<keyword evidence="4" id="KW-0676">Redox-active center</keyword>
<dbReference type="PANTHER" id="PTHR45663">
    <property type="entry name" value="GEO12009P1"/>
    <property type="match status" value="1"/>
</dbReference>
<evidence type="ECO:0000313" key="6">
    <source>
        <dbReference type="EMBL" id="RVU49886.1"/>
    </source>
</evidence>
<dbReference type="Gene3D" id="3.40.30.10">
    <property type="entry name" value="Glutaredoxin"/>
    <property type="match status" value="1"/>
</dbReference>
<dbReference type="GO" id="GO:0015035">
    <property type="term" value="F:protein-disulfide reductase activity"/>
    <property type="evidence" value="ECO:0007669"/>
    <property type="project" value="TreeGrafter"/>
</dbReference>
<evidence type="ECO:0000259" key="5">
    <source>
        <dbReference type="PROSITE" id="PS51352"/>
    </source>
</evidence>
<reference evidence="6 7" key="1">
    <citation type="submission" date="2019-01" db="EMBL/GenBank/DDBJ databases">
        <authorList>
            <person name="Chen W.-M."/>
        </authorList>
    </citation>
    <scope>NUCLEOTIDE SEQUENCE [LARGE SCALE GENOMIC DNA]</scope>
    <source>
        <strain evidence="6 7">KYPY4</strain>
    </source>
</reference>
<evidence type="ECO:0000256" key="4">
    <source>
        <dbReference type="ARBA" id="ARBA00023284"/>
    </source>
</evidence>
<dbReference type="PANTHER" id="PTHR45663:SF11">
    <property type="entry name" value="GEO12009P1"/>
    <property type="match status" value="1"/>
</dbReference>
<dbReference type="PROSITE" id="PS00194">
    <property type="entry name" value="THIOREDOXIN_1"/>
    <property type="match status" value="1"/>
</dbReference>
<dbReference type="InterPro" id="IPR013766">
    <property type="entry name" value="Thioredoxin_domain"/>
</dbReference>
<dbReference type="InterPro" id="IPR011990">
    <property type="entry name" value="TPR-like_helical_dom_sf"/>
</dbReference>
<evidence type="ECO:0000256" key="2">
    <source>
        <dbReference type="ARBA" id="ARBA00022982"/>
    </source>
</evidence>
<evidence type="ECO:0000256" key="1">
    <source>
        <dbReference type="ARBA" id="ARBA00022448"/>
    </source>
</evidence>
<dbReference type="SUPFAM" id="SSF52833">
    <property type="entry name" value="Thioredoxin-like"/>
    <property type="match status" value="1"/>
</dbReference>
<protein>
    <submittedName>
        <fullName evidence="6">Tetratricopeptide repeat protein</fullName>
    </submittedName>
</protein>
<dbReference type="Pfam" id="PF14561">
    <property type="entry name" value="TPR_20"/>
    <property type="match status" value="1"/>
</dbReference>
<dbReference type="GO" id="GO:0006950">
    <property type="term" value="P:response to stress"/>
    <property type="evidence" value="ECO:0007669"/>
    <property type="project" value="UniProtKB-ARBA"/>
</dbReference>
<keyword evidence="1" id="KW-0813">Transport</keyword>
<keyword evidence="3" id="KW-1015">Disulfide bond</keyword>
<dbReference type="GO" id="GO:0005829">
    <property type="term" value="C:cytosol"/>
    <property type="evidence" value="ECO:0007669"/>
    <property type="project" value="TreeGrafter"/>
</dbReference>
<dbReference type="OrthoDB" id="9790390at2"/>
<proteinExistence type="predicted"/>
<keyword evidence="2" id="KW-0249">Electron transport</keyword>
<dbReference type="Proteomes" id="UP000285575">
    <property type="component" value="Unassembled WGS sequence"/>
</dbReference>
<dbReference type="Gene3D" id="1.25.40.10">
    <property type="entry name" value="Tetratricopeptide repeat domain"/>
    <property type="match status" value="1"/>
</dbReference>
<dbReference type="CDD" id="cd02956">
    <property type="entry name" value="ybbN"/>
    <property type="match status" value="1"/>
</dbReference>
<dbReference type="AlphaFoldDB" id="A0A437RT00"/>
<dbReference type="Pfam" id="PF00085">
    <property type="entry name" value="Thioredoxin"/>
    <property type="match status" value="1"/>
</dbReference>
<feature type="domain" description="Thioredoxin" evidence="5">
    <location>
        <begin position="15"/>
        <end position="122"/>
    </location>
</feature>
<organism evidence="6 7">
    <name type="scientific">Rubrivivax rivuli</name>
    <dbReference type="NCBI Taxonomy" id="1862385"/>
    <lineage>
        <taxon>Bacteria</taxon>
        <taxon>Pseudomonadati</taxon>
        <taxon>Pseudomonadota</taxon>
        <taxon>Betaproteobacteria</taxon>
        <taxon>Burkholderiales</taxon>
        <taxon>Sphaerotilaceae</taxon>
        <taxon>Rubrivivax</taxon>
    </lineage>
</organism>
<dbReference type="GO" id="GO:0045454">
    <property type="term" value="P:cell redox homeostasis"/>
    <property type="evidence" value="ECO:0007669"/>
    <property type="project" value="TreeGrafter"/>
</dbReference>
<comment type="caution">
    <text evidence="6">The sequence shown here is derived from an EMBL/GenBank/DDBJ whole genome shotgun (WGS) entry which is preliminary data.</text>
</comment>
<evidence type="ECO:0000256" key="3">
    <source>
        <dbReference type="ARBA" id="ARBA00023157"/>
    </source>
</evidence>
<dbReference type="EMBL" id="SACR01000001">
    <property type="protein sequence ID" value="RVU49886.1"/>
    <property type="molecule type" value="Genomic_DNA"/>
</dbReference>
<evidence type="ECO:0000313" key="7">
    <source>
        <dbReference type="Proteomes" id="UP000285575"/>
    </source>
</evidence>
<dbReference type="InterPro" id="IPR017937">
    <property type="entry name" value="Thioredoxin_CS"/>
</dbReference>
<gene>
    <name evidence="6" type="ORF">EOE66_02730</name>
</gene>
<dbReference type="PROSITE" id="PS51352">
    <property type="entry name" value="THIOREDOXIN_2"/>
    <property type="match status" value="1"/>
</dbReference>
<accession>A0A437RT00</accession>
<keyword evidence="7" id="KW-1185">Reference proteome</keyword>
<name>A0A437RT00_9BURK</name>
<sequence length="270" mass="29447">MNPQNLDPTPGEVPLSFDTTEADFEAQVLELSMQVPVLLDCWAPWCGPCRQLGPVLEKVVKAYGGRFVLAKLNTDEAPQISAALRIRSIPLVVLFIGGRPVDQFMGALPEGQVKAFLDKHLPADVVDAEAEQVFGPLDAAAALMAAGELEQAQALLDSIPAAERDDEHARLLKRLAMAREQPTGNADELAARIAANPRDFEARFALAALLAHAGDFNAAFDQLLDVVLRDKAEGKPDREKARLQLVQWFDVCPDPAVVSRGRRYLGMYLN</sequence>
<dbReference type="InterPro" id="IPR036249">
    <property type="entry name" value="Thioredoxin-like_sf"/>
</dbReference>